<evidence type="ECO:0000313" key="2">
    <source>
        <dbReference type="Proteomes" id="UP000693797"/>
    </source>
</evidence>
<proteinExistence type="predicted"/>
<dbReference type="EMBL" id="MT732432">
    <property type="protein sequence ID" value="QQV89696.1"/>
    <property type="molecule type" value="Genomic_DNA"/>
</dbReference>
<sequence>MKRISYEKLMSLNPTLLSEVINREGQTISLYEHPLYGGDHTIIAAYHPEKIAVNTNFWDTEDLEGDDYCLVYAFGELHEAWEMV</sequence>
<reference evidence="1 2" key="1">
    <citation type="submission" date="2020-07" db="EMBL/GenBank/DDBJ databases">
        <title>Highly diverse flavobacterial phages as mortality factor during North Sea spring blooms.</title>
        <authorList>
            <person name="Bartlau N."/>
            <person name="Wichels A."/>
            <person name="Krohne G."/>
            <person name="Adriaenssens E.M."/>
            <person name="Heins A."/>
            <person name="Fuchs B.M."/>
            <person name="Amann R."/>
            <person name="Moraru C."/>
        </authorList>
    </citation>
    <scope>NUCLEOTIDE SEQUENCE [LARGE SCALE GENOMIC DNA]</scope>
</reference>
<name>A0A8E5EAD9_9CAUD</name>
<organism evidence="1 2">
    <name type="scientific">Cellulophaga phage Calle_1</name>
    <dbReference type="NCBI Taxonomy" id="2745643"/>
    <lineage>
        <taxon>Viruses</taxon>
        <taxon>Duplodnaviria</taxon>
        <taxon>Heunggongvirae</taxon>
        <taxon>Uroviricota</taxon>
        <taxon>Caudoviricetes</taxon>
        <taxon>Pervagoviridae</taxon>
        <taxon>Callevirus</taxon>
        <taxon>Callevirus Calle</taxon>
    </lineage>
</organism>
<protein>
    <submittedName>
        <fullName evidence="1">Uncharacterized protein</fullName>
    </submittedName>
</protein>
<keyword evidence="2" id="KW-1185">Reference proteome</keyword>
<dbReference type="Proteomes" id="UP000693797">
    <property type="component" value="Segment"/>
</dbReference>
<gene>
    <name evidence="1" type="ORF">Calle1_34</name>
</gene>
<evidence type="ECO:0000313" key="1">
    <source>
        <dbReference type="EMBL" id="QQV89696.1"/>
    </source>
</evidence>
<accession>A0A8E5EAD9</accession>